<dbReference type="GO" id="GO:0006355">
    <property type="term" value="P:regulation of DNA-templated transcription"/>
    <property type="evidence" value="ECO:0007669"/>
    <property type="project" value="InterPro"/>
</dbReference>
<dbReference type="PANTHER" id="PTHR36167">
    <property type="entry name" value="C2H2 FINGER DOMAIN TRANSCRIPTION FACTOR (EUROFUNG)-RELATED"/>
    <property type="match status" value="1"/>
</dbReference>
<proteinExistence type="predicted"/>
<reference evidence="2 3" key="1">
    <citation type="submission" date="2019-04" db="EMBL/GenBank/DDBJ databases">
        <title>Friends and foes A comparative genomics studyof 23 Aspergillus species from section Flavi.</title>
        <authorList>
            <consortium name="DOE Joint Genome Institute"/>
            <person name="Kjaerbolling I."/>
            <person name="Vesth T."/>
            <person name="Frisvad J.C."/>
            <person name="Nybo J.L."/>
            <person name="Theobald S."/>
            <person name="Kildgaard S."/>
            <person name="Isbrandt T."/>
            <person name="Kuo A."/>
            <person name="Sato A."/>
            <person name="Lyhne E.K."/>
            <person name="Kogle M.E."/>
            <person name="Wiebenga A."/>
            <person name="Kun R.S."/>
            <person name="Lubbers R.J."/>
            <person name="Makela M.R."/>
            <person name="Barry K."/>
            <person name="Chovatia M."/>
            <person name="Clum A."/>
            <person name="Daum C."/>
            <person name="Haridas S."/>
            <person name="He G."/>
            <person name="LaButti K."/>
            <person name="Lipzen A."/>
            <person name="Mondo S."/>
            <person name="Riley R."/>
            <person name="Salamov A."/>
            <person name="Simmons B.A."/>
            <person name="Magnuson J.K."/>
            <person name="Henrissat B."/>
            <person name="Mortensen U.H."/>
            <person name="Larsen T.O."/>
            <person name="Devries R.P."/>
            <person name="Grigoriev I.V."/>
            <person name="Machida M."/>
            <person name="Baker S.E."/>
            <person name="Andersen M.R."/>
        </authorList>
    </citation>
    <scope>NUCLEOTIDE SEQUENCE [LARGE SCALE GENOMIC DNA]</scope>
    <source>
        <strain evidence="2 3">IBT 29228</strain>
    </source>
</reference>
<organism evidence="2 3">
    <name type="scientific">Aspergillus bertholletiae</name>
    <dbReference type="NCBI Taxonomy" id="1226010"/>
    <lineage>
        <taxon>Eukaryota</taxon>
        <taxon>Fungi</taxon>
        <taxon>Dikarya</taxon>
        <taxon>Ascomycota</taxon>
        <taxon>Pezizomycotina</taxon>
        <taxon>Eurotiomycetes</taxon>
        <taxon>Eurotiomycetidae</taxon>
        <taxon>Eurotiales</taxon>
        <taxon>Aspergillaceae</taxon>
        <taxon>Aspergillus</taxon>
        <taxon>Aspergillus subgen. Circumdati</taxon>
    </lineage>
</organism>
<feature type="region of interest" description="Disordered" evidence="1">
    <location>
        <begin position="450"/>
        <end position="503"/>
    </location>
</feature>
<feature type="compositionally biased region" description="Acidic residues" evidence="1">
    <location>
        <begin position="476"/>
        <end position="502"/>
    </location>
</feature>
<sequence>MEAIGAASAILSIATAGIQCSVRLSSFATQIRTAPERITHIAEDVSLNTNILQQVGELIKESAGGQDQQSVISTDGVRPTQAEPGVFNASGLEVIMKLASKCQRIFSTLEDLLQKASRQLSQRSGMSVQVKLSRKERLKWPFLQPEIDTMREELKDAKLTLTLMLGVASVASSKKAAQRPDENPKLNTVIVPCSQEDLTWITRSIAAIRKTQNLNTELEKGSSLSRATSAELNTGKLSDIDAMKAGCNNGETNLEATNNLEPKLNQKAGKPSIFDPIITSKPLVIEPARPASQTFSVHILTPQASIQDNEIRIGHRHHTVNLSTKEVQTQLDAWRSSSASSIWDQLQLLTYKERSALETNGPVFSTSPYMIHRQQLEWIHFGEYQAVINGLEATKARTVTAVMSSTTSATSLLPSPRTFWPDLGESHWNQGTQTGSRPRLKLKTEIQDVHVTPQGDIPSASATPVVLPPESPDREHEEDEEQKEGEEEDADESSTESDEDVENVVQSLLAAYTV</sequence>
<keyword evidence="3" id="KW-1185">Reference proteome</keyword>
<dbReference type="OrthoDB" id="5431013at2759"/>
<dbReference type="Proteomes" id="UP000326198">
    <property type="component" value="Unassembled WGS sequence"/>
</dbReference>
<evidence type="ECO:0000313" key="2">
    <source>
        <dbReference type="EMBL" id="KAE8374342.1"/>
    </source>
</evidence>
<dbReference type="InterPro" id="IPR039327">
    <property type="entry name" value="CON7-like"/>
</dbReference>
<evidence type="ECO:0008006" key="4">
    <source>
        <dbReference type="Google" id="ProtNLM"/>
    </source>
</evidence>
<evidence type="ECO:0000256" key="1">
    <source>
        <dbReference type="SAM" id="MobiDB-lite"/>
    </source>
</evidence>
<gene>
    <name evidence="2" type="ORF">BDV26DRAFT_44468</name>
</gene>
<protein>
    <recommendedName>
        <fullName evidence="4">Fungal N-terminal domain-containing protein</fullName>
    </recommendedName>
</protein>
<evidence type="ECO:0000313" key="3">
    <source>
        <dbReference type="Proteomes" id="UP000326198"/>
    </source>
</evidence>
<accession>A0A5N7AWX8</accession>
<dbReference type="PANTHER" id="PTHR36167:SF4">
    <property type="entry name" value="FUNGAL N-TERMINAL DOMAIN-CONTAINING PROTEIN"/>
    <property type="match status" value="1"/>
</dbReference>
<dbReference type="EMBL" id="ML736287">
    <property type="protein sequence ID" value="KAE8374342.1"/>
    <property type="molecule type" value="Genomic_DNA"/>
</dbReference>
<name>A0A5N7AWX8_9EURO</name>
<dbReference type="AlphaFoldDB" id="A0A5N7AWX8"/>